<dbReference type="InterPro" id="IPR010720">
    <property type="entry name" value="Alpha-L-AF_C"/>
</dbReference>
<name>A0A919BXW6_STRFL</name>
<protein>
    <recommendedName>
        <fullName evidence="1">Alpha-L-arabinofuranosidase C-terminal domain-containing protein</fullName>
    </recommendedName>
</protein>
<evidence type="ECO:0000259" key="1">
    <source>
        <dbReference type="Pfam" id="PF06964"/>
    </source>
</evidence>
<accession>A0A919BXW6</accession>
<sequence length="111" mass="11534">MTRTPSESAWGAWAWATRRTAPGRPGQKAAEECGGLAAQAARALPLDVVLRGFGLDRVVEHGALADPDPEACNTLAEPGRVVPHEVPGAELVDGALKVVPEPLPGNVVRLA</sequence>
<dbReference type="EMBL" id="BNBE01000004">
    <property type="protein sequence ID" value="GHG28895.1"/>
    <property type="molecule type" value="Genomic_DNA"/>
</dbReference>
<gene>
    <name evidence="2" type="ORF">GCM10017667_77770</name>
</gene>
<proteinExistence type="predicted"/>
<feature type="domain" description="Alpha-L-arabinofuranosidase C-terminal" evidence="1">
    <location>
        <begin position="31"/>
        <end position="98"/>
    </location>
</feature>
<organism evidence="2 3">
    <name type="scientific">Streptomyces filamentosus</name>
    <name type="common">Streptomyces roseosporus</name>
    <dbReference type="NCBI Taxonomy" id="67294"/>
    <lineage>
        <taxon>Bacteria</taxon>
        <taxon>Bacillati</taxon>
        <taxon>Actinomycetota</taxon>
        <taxon>Actinomycetes</taxon>
        <taxon>Kitasatosporales</taxon>
        <taxon>Streptomycetaceae</taxon>
        <taxon>Streptomyces</taxon>
    </lineage>
</organism>
<evidence type="ECO:0000313" key="3">
    <source>
        <dbReference type="Proteomes" id="UP000632849"/>
    </source>
</evidence>
<dbReference type="Proteomes" id="UP000632849">
    <property type="component" value="Unassembled WGS sequence"/>
</dbReference>
<keyword evidence="3" id="KW-1185">Reference proteome</keyword>
<dbReference type="InterPro" id="IPR013780">
    <property type="entry name" value="Glyco_hydro_b"/>
</dbReference>
<reference evidence="2" key="1">
    <citation type="journal article" date="2014" name="Int. J. Syst. Evol. Microbiol.">
        <title>Complete genome sequence of Corynebacterium casei LMG S-19264T (=DSM 44701T), isolated from a smear-ripened cheese.</title>
        <authorList>
            <consortium name="US DOE Joint Genome Institute (JGI-PGF)"/>
            <person name="Walter F."/>
            <person name="Albersmeier A."/>
            <person name="Kalinowski J."/>
            <person name="Ruckert C."/>
        </authorList>
    </citation>
    <scope>NUCLEOTIDE SEQUENCE</scope>
    <source>
        <strain evidence="2">JCM 4122</strain>
    </source>
</reference>
<dbReference type="AlphaFoldDB" id="A0A919BXW6"/>
<dbReference type="Pfam" id="PF06964">
    <property type="entry name" value="Alpha-L-AF_C"/>
    <property type="match status" value="1"/>
</dbReference>
<reference evidence="2" key="2">
    <citation type="submission" date="2020-09" db="EMBL/GenBank/DDBJ databases">
        <authorList>
            <person name="Sun Q."/>
            <person name="Ohkuma M."/>
        </authorList>
    </citation>
    <scope>NUCLEOTIDE SEQUENCE</scope>
    <source>
        <strain evidence="2">JCM 4122</strain>
    </source>
</reference>
<comment type="caution">
    <text evidence="2">The sequence shown here is derived from an EMBL/GenBank/DDBJ whole genome shotgun (WGS) entry which is preliminary data.</text>
</comment>
<evidence type="ECO:0000313" key="2">
    <source>
        <dbReference type="EMBL" id="GHG28895.1"/>
    </source>
</evidence>
<dbReference type="Gene3D" id="2.60.40.1180">
    <property type="entry name" value="Golgi alpha-mannosidase II"/>
    <property type="match status" value="1"/>
</dbReference>
<dbReference type="SUPFAM" id="SSF51011">
    <property type="entry name" value="Glycosyl hydrolase domain"/>
    <property type="match status" value="1"/>
</dbReference>